<dbReference type="EMBL" id="CP059572">
    <property type="protein sequence ID" value="QXJ23801.1"/>
    <property type="molecule type" value="Genomic_DNA"/>
</dbReference>
<dbReference type="RefSeq" id="WP_231329473.1">
    <property type="nucleotide sequence ID" value="NZ_CP059572.1"/>
</dbReference>
<name>A0ABX8QZP5_9ACTN</name>
<accession>A0ABX8QZP5</accession>
<proteinExistence type="predicted"/>
<evidence type="ECO:0000313" key="4">
    <source>
        <dbReference type="Proteomes" id="UP001049518"/>
    </source>
</evidence>
<keyword evidence="4" id="KW-1185">Reference proteome</keyword>
<protein>
    <submittedName>
        <fullName evidence="3">Uncharacterized protein</fullName>
    </submittedName>
</protein>
<organism evidence="3 4">
    <name type="scientific">Actinomadura graeca</name>
    <dbReference type="NCBI Taxonomy" id="2750812"/>
    <lineage>
        <taxon>Bacteria</taxon>
        <taxon>Bacillati</taxon>
        <taxon>Actinomycetota</taxon>
        <taxon>Actinomycetes</taxon>
        <taxon>Streptosporangiales</taxon>
        <taxon>Thermomonosporaceae</taxon>
        <taxon>Actinomadura</taxon>
    </lineage>
</organism>
<evidence type="ECO:0000313" key="3">
    <source>
        <dbReference type="EMBL" id="QXJ23801.1"/>
    </source>
</evidence>
<sequence>MDDSRLPPPSRWDAQPETRPPRWKVRAGRIGFFAFGAALTTIAIACLAGKITVDNGAGEPVSLAGRLIFSGISLVWGATMILTALTSTDEEILSTGDVSGEGENEVAVEIDDVDIDW</sequence>
<gene>
    <name evidence="3" type="ORF">AGRA3207_005006</name>
</gene>
<feature type="transmembrane region" description="Helical" evidence="2">
    <location>
        <begin position="63"/>
        <end position="85"/>
    </location>
</feature>
<reference evidence="3" key="1">
    <citation type="submission" date="2020-07" db="EMBL/GenBank/DDBJ databases">
        <authorList>
            <person name="Tarantini F.S."/>
            <person name="Hong K.W."/>
            <person name="Chan K.G."/>
        </authorList>
    </citation>
    <scope>NUCLEOTIDE SEQUENCE</scope>
    <source>
        <strain evidence="3">32-07</strain>
    </source>
</reference>
<evidence type="ECO:0000256" key="1">
    <source>
        <dbReference type="SAM" id="MobiDB-lite"/>
    </source>
</evidence>
<keyword evidence="2" id="KW-0812">Transmembrane</keyword>
<feature type="compositionally biased region" description="Pro residues" evidence="1">
    <location>
        <begin position="1"/>
        <end position="10"/>
    </location>
</feature>
<evidence type="ECO:0000256" key="2">
    <source>
        <dbReference type="SAM" id="Phobius"/>
    </source>
</evidence>
<feature type="transmembrane region" description="Helical" evidence="2">
    <location>
        <begin position="30"/>
        <end position="51"/>
    </location>
</feature>
<keyword evidence="2" id="KW-0472">Membrane</keyword>
<dbReference type="Proteomes" id="UP001049518">
    <property type="component" value="Chromosome"/>
</dbReference>
<keyword evidence="2" id="KW-1133">Transmembrane helix</keyword>
<feature type="region of interest" description="Disordered" evidence="1">
    <location>
        <begin position="1"/>
        <end position="20"/>
    </location>
</feature>